<dbReference type="Pfam" id="PF10696">
    <property type="entry name" value="DUF2501"/>
    <property type="match status" value="1"/>
</dbReference>
<evidence type="ECO:0000313" key="2">
    <source>
        <dbReference type="EMBL" id="MET4580030.1"/>
    </source>
</evidence>
<keyword evidence="3" id="KW-1185">Reference proteome</keyword>
<organism evidence="2 3">
    <name type="scientific">Ottowia thiooxydans</name>
    <dbReference type="NCBI Taxonomy" id="219182"/>
    <lineage>
        <taxon>Bacteria</taxon>
        <taxon>Pseudomonadati</taxon>
        <taxon>Pseudomonadota</taxon>
        <taxon>Betaproteobacteria</taxon>
        <taxon>Burkholderiales</taxon>
        <taxon>Comamonadaceae</taxon>
        <taxon>Ottowia</taxon>
    </lineage>
</organism>
<dbReference type="InterPro" id="IPR019637">
    <property type="entry name" value="DUF2501"/>
</dbReference>
<name>A0ABV2QG62_9BURK</name>
<feature type="chain" id="PRO_5046986723" description="DUF2501 domain-containing protein" evidence="1">
    <location>
        <begin position="22"/>
        <end position="154"/>
    </location>
</feature>
<dbReference type="Proteomes" id="UP001549320">
    <property type="component" value="Unassembled WGS sequence"/>
</dbReference>
<accession>A0ABV2QG62</accession>
<dbReference type="RefSeq" id="WP_354448645.1">
    <property type="nucleotide sequence ID" value="NZ_JBEPSH010000013.1"/>
</dbReference>
<evidence type="ECO:0008006" key="4">
    <source>
        <dbReference type="Google" id="ProtNLM"/>
    </source>
</evidence>
<dbReference type="EMBL" id="JBEPSH010000013">
    <property type="protein sequence ID" value="MET4580030.1"/>
    <property type="molecule type" value="Genomic_DNA"/>
</dbReference>
<proteinExistence type="predicted"/>
<gene>
    <name evidence="2" type="ORF">ABIE13_005168</name>
</gene>
<reference evidence="2 3" key="1">
    <citation type="submission" date="2024-06" db="EMBL/GenBank/DDBJ databases">
        <title>Sorghum-associated microbial communities from plants grown in Nebraska, USA.</title>
        <authorList>
            <person name="Schachtman D."/>
        </authorList>
    </citation>
    <scope>NUCLEOTIDE SEQUENCE [LARGE SCALE GENOMIC DNA]</scope>
    <source>
        <strain evidence="2 3">2709</strain>
    </source>
</reference>
<sequence length="154" mass="15591">MKKRVIFVTLAWIAATASPLAQSQMLDALKDRLNQSNATSGTGGDGAKAGGAAALASGLGLSMPSIGSSAMGNAAGILQYCIKNNYLSADAASGVKDKLLGMVTGQQPQKSGYETGVKGLLQGSDGKSLSLDKVGSQIKTKACDYVLAHAKSLI</sequence>
<keyword evidence="1" id="KW-0732">Signal</keyword>
<evidence type="ECO:0000256" key="1">
    <source>
        <dbReference type="SAM" id="SignalP"/>
    </source>
</evidence>
<feature type="signal peptide" evidence="1">
    <location>
        <begin position="1"/>
        <end position="21"/>
    </location>
</feature>
<protein>
    <recommendedName>
        <fullName evidence="4">DUF2501 domain-containing protein</fullName>
    </recommendedName>
</protein>
<comment type="caution">
    <text evidence="2">The sequence shown here is derived from an EMBL/GenBank/DDBJ whole genome shotgun (WGS) entry which is preliminary data.</text>
</comment>
<evidence type="ECO:0000313" key="3">
    <source>
        <dbReference type="Proteomes" id="UP001549320"/>
    </source>
</evidence>